<dbReference type="WBParaSite" id="L893_g27479.t1">
    <property type="protein sequence ID" value="L893_g27479.t1"/>
    <property type="gene ID" value="L893_g27479"/>
</dbReference>
<reference evidence="2" key="1">
    <citation type="submission" date="2016-11" db="UniProtKB">
        <authorList>
            <consortium name="WormBaseParasite"/>
        </authorList>
    </citation>
    <scope>IDENTIFICATION</scope>
</reference>
<dbReference type="Proteomes" id="UP000095287">
    <property type="component" value="Unplaced"/>
</dbReference>
<evidence type="ECO:0000313" key="2">
    <source>
        <dbReference type="WBParaSite" id="L893_g27479.t1"/>
    </source>
</evidence>
<organism evidence="1 2">
    <name type="scientific">Steinernema glaseri</name>
    <dbReference type="NCBI Taxonomy" id="37863"/>
    <lineage>
        <taxon>Eukaryota</taxon>
        <taxon>Metazoa</taxon>
        <taxon>Ecdysozoa</taxon>
        <taxon>Nematoda</taxon>
        <taxon>Chromadorea</taxon>
        <taxon>Rhabditida</taxon>
        <taxon>Tylenchina</taxon>
        <taxon>Panagrolaimomorpha</taxon>
        <taxon>Strongyloidoidea</taxon>
        <taxon>Steinernematidae</taxon>
        <taxon>Steinernema</taxon>
    </lineage>
</organism>
<dbReference type="AlphaFoldDB" id="A0A1I7ZKZ7"/>
<protein>
    <submittedName>
        <fullName evidence="2">Uncharacterized protein</fullName>
    </submittedName>
</protein>
<sequence length="87" mass="9524">MRLAEPVKKEVEVVEDLSTLELGHSEAFGLPSHGAGHGVEPPVHLEGLCRQLLGVALHVPYELHLLLERDGIQVLKVGFEALDDLQK</sequence>
<evidence type="ECO:0000313" key="1">
    <source>
        <dbReference type="Proteomes" id="UP000095287"/>
    </source>
</evidence>
<name>A0A1I7ZKZ7_9BILA</name>
<proteinExistence type="predicted"/>
<accession>A0A1I7ZKZ7</accession>
<keyword evidence="1" id="KW-1185">Reference proteome</keyword>